<gene>
    <name evidence="1" type="ORF">FCALED_LOCUS17886</name>
</gene>
<evidence type="ECO:0000313" key="2">
    <source>
        <dbReference type="Proteomes" id="UP000789570"/>
    </source>
</evidence>
<protein>
    <submittedName>
        <fullName evidence="1">4280_t:CDS:1</fullName>
    </submittedName>
</protein>
<name>A0A9N9JDU9_9GLOM</name>
<keyword evidence="2" id="KW-1185">Reference proteome</keyword>
<accession>A0A9N9JDU9</accession>
<evidence type="ECO:0000313" key="1">
    <source>
        <dbReference type="EMBL" id="CAG8776946.1"/>
    </source>
</evidence>
<reference evidence="1" key="1">
    <citation type="submission" date="2021-06" db="EMBL/GenBank/DDBJ databases">
        <authorList>
            <person name="Kallberg Y."/>
            <person name="Tangrot J."/>
            <person name="Rosling A."/>
        </authorList>
    </citation>
    <scope>NUCLEOTIDE SEQUENCE</scope>
    <source>
        <strain evidence="1">UK204</strain>
    </source>
</reference>
<feature type="non-terminal residue" evidence="1">
    <location>
        <position position="1"/>
    </location>
</feature>
<dbReference type="EMBL" id="CAJVPQ010030495">
    <property type="protein sequence ID" value="CAG8776946.1"/>
    <property type="molecule type" value="Genomic_DNA"/>
</dbReference>
<organism evidence="1 2">
    <name type="scientific">Funneliformis caledonium</name>
    <dbReference type="NCBI Taxonomy" id="1117310"/>
    <lineage>
        <taxon>Eukaryota</taxon>
        <taxon>Fungi</taxon>
        <taxon>Fungi incertae sedis</taxon>
        <taxon>Mucoromycota</taxon>
        <taxon>Glomeromycotina</taxon>
        <taxon>Glomeromycetes</taxon>
        <taxon>Glomerales</taxon>
        <taxon>Glomeraceae</taxon>
        <taxon>Funneliformis</taxon>
    </lineage>
</organism>
<proteinExistence type="predicted"/>
<sequence>TCNSRRFVNKFNNWTCGNDDIDKSIQLIAENHYEKLECDTL</sequence>
<dbReference type="AlphaFoldDB" id="A0A9N9JDU9"/>
<dbReference type="Proteomes" id="UP000789570">
    <property type="component" value="Unassembled WGS sequence"/>
</dbReference>
<dbReference type="OrthoDB" id="10457681at2759"/>
<comment type="caution">
    <text evidence="1">The sequence shown here is derived from an EMBL/GenBank/DDBJ whole genome shotgun (WGS) entry which is preliminary data.</text>
</comment>